<evidence type="ECO:0000256" key="1">
    <source>
        <dbReference type="ARBA" id="ARBA00022603"/>
    </source>
</evidence>
<organism evidence="9 10">
    <name type="scientific">Pseudomonas avellanae pv. morsprunorum</name>
    <dbReference type="NCBI Taxonomy" id="3380385"/>
    <lineage>
        <taxon>Bacteria</taxon>
        <taxon>Pseudomonadati</taxon>
        <taxon>Pseudomonadota</taxon>
        <taxon>Gammaproteobacteria</taxon>
        <taxon>Pseudomonadales</taxon>
        <taxon>Pseudomonadaceae</taxon>
        <taxon>Pseudomonas</taxon>
    </lineage>
</organism>
<comment type="caution">
    <text evidence="9">The sequence shown here is derived from an EMBL/GenBank/DDBJ whole genome shotgun (WGS) entry which is preliminary data.</text>
</comment>
<evidence type="ECO:0000256" key="3">
    <source>
        <dbReference type="ARBA" id="ARBA00022691"/>
    </source>
</evidence>
<keyword evidence="10" id="KW-1185">Reference proteome</keyword>
<dbReference type="EC" id="2.1.1.37" evidence="8"/>
<dbReference type="PANTHER" id="PTHR10629">
    <property type="entry name" value="CYTOSINE-SPECIFIC METHYLTRANSFERASE"/>
    <property type="match status" value="1"/>
</dbReference>
<accession>A0ABX4YV14</accession>
<evidence type="ECO:0000313" key="10">
    <source>
        <dbReference type="Proteomes" id="UP000237477"/>
    </source>
</evidence>
<keyword evidence="3 6" id="KW-0949">S-adenosyl-L-methionine</keyword>
<dbReference type="EMBL" id="MLEC01000030">
    <property type="protein sequence ID" value="POC89013.1"/>
    <property type="molecule type" value="Genomic_DNA"/>
</dbReference>
<evidence type="ECO:0000256" key="2">
    <source>
        <dbReference type="ARBA" id="ARBA00022679"/>
    </source>
</evidence>
<evidence type="ECO:0000256" key="8">
    <source>
        <dbReference type="RuleBase" id="RU000417"/>
    </source>
</evidence>
<evidence type="ECO:0000256" key="7">
    <source>
        <dbReference type="RuleBase" id="RU000416"/>
    </source>
</evidence>
<keyword evidence="4" id="KW-0680">Restriction system</keyword>
<keyword evidence="2 6" id="KW-0808">Transferase</keyword>
<dbReference type="Gene3D" id="3.40.50.150">
    <property type="entry name" value="Vaccinia Virus protein VP39"/>
    <property type="match status" value="1"/>
</dbReference>
<reference evidence="9 10" key="1">
    <citation type="submission" date="2016-10" db="EMBL/GenBank/DDBJ databases">
        <title>Comparative genomics of Pseudomonas syringae.</title>
        <authorList>
            <person name="Hulin M.T."/>
        </authorList>
    </citation>
    <scope>NUCLEOTIDE SEQUENCE [LARGE SCALE GENOMIC DNA]</scope>
    <source>
        <strain evidence="10">R2-5255</strain>
    </source>
</reference>
<dbReference type="InterPro" id="IPR018117">
    <property type="entry name" value="C5_DNA_meth_AS"/>
</dbReference>
<evidence type="ECO:0000256" key="4">
    <source>
        <dbReference type="ARBA" id="ARBA00022747"/>
    </source>
</evidence>
<dbReference type="Pfam" id="PF00145">
    <property type="entry name" value="DNA_methylase"/>
    <property type="match status" value="1"/>
</dbReference>
<dbReference type="PROSITE" id="PS51679">
    <property type="entry name" value="SAM_MT_C5"/>
    <property type="match status" value="1"/>
</dbReference>
<comment type="similarity">
    <text evidence="6 7">Belongs to the class I-like SAM-binding methyltransferase superfamily. C5-methyltransferase family.</text>
</comment>
<dbReference type="PRINTS" id="PR00105">
    <property type="entry name" value="C5METTRFRASE"/>
</dbReference>
<comment type="catalytic activity">
    <reaction evidence="5 8">
        <text>a 2'-deoxycytidine in DNA + S-adenosyl-L-methionine = a 5-methyl-2'-deoxycytidine in DNA + S-adenosyl-L-homocysteine + H(+)</text>
        <dbReference type="Rhea" id="RHEA:13681"/>
        <dbReference type="Rhea" id="RHEA-COMP:11369"/>
        <dbReference type="Rhea" id="RHEA-COMP:11370"/>
        <dbReference type="ChEBI" id="CHEBI:15378"/>
        <dbReference type="ChEBI" id="CHEBI:57856"/>
        <dbReference type="ChEBI" id="CHEBI:59789"/>
        <dbReference type="ChEBI" id="CHEBI:85452"/>
        <dbReference type="ChEBI" id="CHEBI:85454"/>
        <dbReference type="EC" id="2.1.1.37"/>
    </reaction>
</comment>
<proteinExistence type="inferred from homology"/>
<dbReference type="RefSeq" id="WP_060402714.1">
    <property type="nucleotide sequence ID" value="NZ_MLEC01000030.1"/>
</dbReference>
<dbReference type="PROSITE" id="PS00094">
    <property type="entry name" value="C5_MTASE_1"/>
    <property type="match status" value="1"/>
</dbReference>
<name>A0ABX4YV14_9PSED</name>
<evidence type="ECO:0000313" key="9">
    <source>
        <dbReference type="EMBL" id="POC89013.1"/>
    </source>
</evidence>
<sequence length="359" mass="39430">MKTAKKPNQLVAIDLFAGGGGLTLGLKNAGFLVSAAVEIDTVAGVTYASNNPGTVLFSKDIKEVTGKELLATSPTGKIDLIAACPPCQSFSSLTSKYSKKDSRDELINEFCRLVEELMPRTIMMENVPGLTKKGKHLFDPVIQRFKDVGYSIDYKILEVADFGVPQRRKRLVVLGALNADICIPSPTHTEHPQNQPNLKKWVSVRDAISDLPNPIRLSESKLAGGPQQYGWNVTRDISEMNQERLRHLGEGADRTKLPQHLRPACHQGDFGFTNVYGRMAWDKPSPTITGGCTTPSKGRFGHPEEVRTISVREAARLQTFPDNYVIKTDFVDKACLIIGNALPPLFATAMAKICVQILK</sequence>
<gene>
    <name evidence="9" type="ORF">BKM26_18210</name>
</gene>
<protein>
    <recommendedName>
        <fullName evidence="8">Cytosine-specific methyltransferase</fullName>
        <ecNumber evidence="8">2.1.1.37</ecNumber>
    </recommendedName>
</protein>
<dbReference type="InterPro" id="IPR050390">
    <property type="entry name" value="C5-Methyltransferase"/>
</dbReference>
<dbReference type="InterPro" id="IPR029063">
    <property type="entry name" value="SAM-dependent_MTases_sf"/>
</dbReference>
<dbReference type="Gene3D" id="3.90.120.10">
    <property type="entry name" value="DNA Methylase, subunit A, domain 2"/>
    <property type="match status" value="1"/>
</dbReference>
<dbReference type="NCBIfam" id="TIGR00675">
    <property type="entry name" value="dcm"/>
    <property type="match status" value="1"/>
</dbReference>
<feature type="active site" evidence="6">
    <location>
        <position position="87"/>
    </location>
</feature>
<dbReference type="SUPFAM" id="SSF53335">
    <property type="entry name" value="S-adenosyl-L-methionine-dependent methyltransferases"/>
    <property type="match status" value="1"/>
</dbReference>
<dbReference type="Proteomes" id="UP000237477">
    <property type="component" value="Unassembled WGS sequence"/>
</dbReference>
<dbReference type="PANTHER" id="PTHR10629:SF52">
    <property type="entry name" value="DNA (CYTOSINE-5)-METHYLTRANSFERASE 1"/>
    <property type="match status" value="1"/>
</dbReference>
<evidence type="ECO:0000256" key="6">
    <source>
        <dbReference type="PROSITE-ProRule" id="PRU01016"/>
    </source>
</evidence>
<keyword evidence="1 6" id="KW-0489">Methyltransferase</keyword>
<evidence type="ECO:0000256" key="5">
    <source>
        <dbReference type="ARBA" id="ARBA00047422"/>
    </source>
</evidence>
<dbReference type="InterPro" id="IPR001525">
    <property type="entry name" value="C5_MeTfrase"/>
</dbReference>